<proteinExistence type="predicted"/>
<evidence type="ECO:0000313" key="2">
    <source>
        <dbReference type="Proteomes" id="UP000175835"/>
    </source>
</evidence>
<comment type="caution">
    <text evidence="1">The sequence shown here is derived from an EMBL/GenBank/DDBJ whole genome shotgun (WGS) entry which is preliminary data.</text>
</comment>
<evidence type="ECO:0000313" key="1">
    <source>
        <dbReference type="EMBL" id="OFD96698.1"/>
    </source>
</evidence>
<dbReference type="AlphaFoldDB" id="A0A1D3MHV6"/>
<dbReference type="EMBL" id="LXLX01000025">
    <property type="protein sequence ID" value="OFD96698.1"/>
    <property type="molecule type" value="Genomic_DNA"/>
</dbReference>
<organism evidence="1 2">
    <name type="scientific">Bacillus mycoides</name>
    <dbReference type="NCBI Taxonomy" id="1405"/>
    <lineage>
        <taxon>Bacteria</taxon>
        <taxon>Bacillati</taxon>
        <taxon>Bacillota</taxon>
        <taxon>Bacilli</taxon>
        <taxon>Bacillales</taxon>
        <taxon>Bacillaceae</taxon>
        <taxon>Bacillus</taxon>
        <taxon>Bacillus cereus group</taxon>
    </lineage>
</organism>
<sequence length="42" mass="4567">MQENSINEHINIAMGPVGLITTGSQAEQIFIGRELLPKNSSQ</sequence>
<gene>
    <name evidence="1" type="ORF">BWGOE11_21380</name>
</gene>
<accession>A0A1D3MHV6</accession>
<dbReference type="Proteomes" id="UP000175835">
    <property type="component" value="Unassembled WGS sequence"/>
</dbReference>
<name>A0A1D3MHV6_BACMY</name>
<reference evidence="1 2" key="1">
    <citation type="submission" date="2016-05" db="EMBL/GenBank/DDBJ databases">
        <title>Bacillus thuringiensis and Bacillus weihenstephanensis as novel biocontrol agents of wilt causing Verticillium species.</title>
        <authorList>
            <person name="Hollensteiner J."/>
            <person name="Wemheuer F."/>
            <person name="Harting R."/>
            <person name="Kolarzyk A."/>
            <person name="Diaz-Valerio S."/>
            <person name="Poehlein A."/>
            <person name="Brzuszkiewicz E."/>
            <person name="Nesemann K."/>
            <person name="Braus-Stromeyer S."/>
            <person name="Braus G."/>
            <person name="Daniel R."/>
            <person name="Liesegang H."/>
        </authorList>
    </citation>
    <scope>NUCLEOTIDE SEQUENCE [LARGE SCALE GENOMIC DNA]</scope>
    <source>
        <strain evidence="1 2">GOE11</strain>
    </source>
</reference>
<dbReference type="PATRIC" id="fig|86662.23.peg.2055"/>
<protein>
    <submittedName>
        <fullName evidence="1">Uncharacterized protein</fullName>
    </submittedName>
</protein>